<dbReference type="GeneID" id="45545280"/>
<dbReference type="RefSeq" id="WP_074569152.1">
    <property type="nucleotide sequence ID" value="NZ_BLWA01000014.1"/>
</dbReference>
<gene>
    <name evidence="1" type="ORF">PSCICP_41350</name>
</gene>
<evidence type="ECO:0000313" key="2">
    <source>
        <dbReference type="Proteomes" id="UP000614982"/>
    </source>
</evidence>
<evidence type="ECO:0000313" key="1">
    <source>
        <dbReference type="EMBL" id="GFM94163.1"/>
    </source>
</evidence>
<sequence>MKHALNPSKKSGTVCRPQSSLLVRHVTKACKTPPTAKPALSGNVGQAISRKLTDCISTLFKRAAAHKAMAIAALSSDSSLSVRLSRYSHHMSIARALEANGDAQ</sequence>
<reference evidence="1 2" key="1">
    <citation type="submission" date="2020-05" db="EMBL/GenBank/DDBJ databases">
        <title>Genetic diversity of Pseudomonas cichorii.</title>
        <authorList>
            <person name="Tani S."/>
            <person name="Yagi H."/>
            <person name="Hashimoto S."/>
            <person name="Iiyama K."/>
            <person name="Furuya N."/>
        </authorList>
    </citation>
    <scope>NUCLEOTIDE SEQUENCE [LARGE SCALE GENOMIC DNA]</scope>
    <source>
        <strain evidence="1 2">LMG 2162</strain>
    </source>
</reference>
<organism evidence="1 2">
    <name type="scientific">Pseudomonas cichorii</name>
    <dbReference type="NCBI Taxonomy" id="36746"/>
    <lineage>
        <taxon>Bacteria</taxon>
        <taxon>Pseudomonadati</taxon>
        <taxon>Pseudomonadota</taxon>
        <taxon>Gammaproteobacteria</taxon>
        <taxon>Pseudomonadales</taxon>
        <taxon>Pseudomonadaceae</taxon>
        <taxon>Pseudomonas</taxon>
    </lineage>
</organism>
<dbReference type="Proteomes" id="UP000614982">
    <property type="component" value="Unassembled WGS sequence"/>
</dbReference>
<keyword evidence="2" id="KW-1185">Reference proteome</keyword>
<accession>A0ABQ1DTB3</accession>
<protein>
    <submittedName>
        <fullName evidence="1">Uncharacterized protein</fullName>
    </submittedName>
</protein>
<comment type="caution">
    <text evidence="1">The sequence shown here is derived from an EMBL/GenBank/DDBJ whole genome shotgun (WGS) entry which is preliminary data.</text>
</comment>
<dbReference type="EMBL" id="BLWA01000014">
    <property type="protein sequence ID" value="GFM94163.1"/>
    <property type="molecule type" value="Genomic_DNA"/>
</dbReference>
<proteinExistence type="predicted"/>
<name>A0ABQ1DTB3_PSECI</name>